<reference evidence="1" key="1">
    <citation type="submission" date="2014-05" db="EMBL/GenBank/DDBJ databases">
        <authorList>
            <person name="Chronopoulou M."/>
        </authorList>
    </citation>
    <scope>NUCLEOTIDE SEQUENCE</scope>
    <source>
        <tissue evidence="1">Whole organism</tissue>
    </source>
</reference>
<organism evidence="1">
    <name type="scientific">Lepeophtheirus salmonis</name>
    <name type="common">Salmon louse</name>
    <name type="synonym">Caligus salmonis</name>
    <dbReference type="NCBI Taxonomy" id="72036"/>
    <lineage>
        <taxon>Eukaryota</taxon>
        <taxon>Metazoa</taxon>
        <taxon>Ecdysozoa</taxon>
        <taxon>Arthropoda</taxon>
        <taxon>Crustacea</taxon>
        <taxon>Multicrustacea</taxon>
        <taxon>Hexanauplia</taxon>
        <taxon>Copepoda</taxon>
        <taxon>Siphonostomatoida</taxon>
        <taxon>Caligidae</taxon>
        <taxon>Lepeophtheirus</taxon>
    </lineage>
</organism>
<sequence length="73" mass="8325">MFDDFLNNNSLSNVEYFCVDVERAQHQKDRGCRCPFTFCTRTAPIPVSGLSVVRDKGKELPLNVICVLLDKLF</sequence>
<dbReference type="EMBL" id="HACA01004838">
    <property type="protein sequence ID" value="CDW22199.1"/>
    <property type="molecule type" value="Transcribed_RNA"/>
</dbReference>
<proteinExistence type="predicted"/>
<accession>A0A0K2T7X5</accession>
<name>A0A0K2T7X5_LEPSM</name>
<dbReference type="AlphaFoldDB" id="A0A0K2T7X5"/>
<evidence type="ECO:0000313" key="1">
    <source>
        <dbReference type="EMBL" id="CDW22199.1"/>
    </source>
</evidence>
<protein>
    <submittedName>
        <fullName evidence="1">Uncharacterized protein</fullName>
    </submittedName>
</protein>